<keyword evidence="3" id="KW-1003">Cell membrane</keyword>
<feature type="transmembrane region" description="Helical" evidence="7">
    <location>
        <begin position="231"/>
        <end position="248"/>
    </location>
</feature>
<feature type="transmembrane region" description="Helical" evidence="7">
    <location>
        <begin position="347"/>
        <end position="370"/>
    </location>
</feature>
<dbReference type="EMBL" id="JFZB01000012">
    <property type="protein sequence ID" value="KFI26861.1"/>
    <property type="molecule type" value="Genomic_DNA"/>
</dbReference>
<evidence type="ECO:0000313" key="9">
    <source>
        <dbReference type="EMBL" id="KFI26861.1"/>
    </source>
</evidence>
<sequence length="545" mass="58849">MTQPSFLAPFRNPDFRALWSATLFTNLGALVQVTAAGWMMASLTNSPSMVSLVQSANTLPFMLLALVAGALADNFERRTVLIWSQSFVVAASAVLAVLAFMGLVTPWLLLGFTFLIAGGGVIFLPSWQASMGDILPREDLPSAVSLNSMSYNLMRGIGPAIGGAIVAWVGAAAAFALNALSCLPLIAVLLRWHPEVPKSDLPRETLGAALAAGLRYALLSPALVRVILRGGIFGFAAVSVLGLLPLIARDQLQGTAMTYGLLLGAFGFGAIGGVLLNRPLYARCRNETIVRISFLGFAAGMVVLALSSSLLLSCVALLAMGPFWVIALSLFTVAVQLSTPRWVVGRALSLFQTTAYGGMAAGAWLWGYLADRIGEGGSLCAAAALLLVGAVLGLWMRQSDFEEVDLAPVGGFVVPKLALDIRYRSGPFMILVEYDIAEADVPAFLALMRERRKIRLRDGAHNWALMRDAERPQRWFESYHVPTWSDYLRHNERRTRSDGRNFDALVALNRGGAEALRVHRLIERQTVPPGDDFPVRLMPDGRLLP</sequence>
<comment type="subcellular location">
    <subcellularLocation>
        <location evidence="1">Cell membrane</location>
        <topology evidence="1">Multi-pass membrane protein</topology>
    </subcellularLocation>
</comment>
<keyword evidence="2" id="KW-0813">Transport</keyword>
<keyword evidence="4 7" id="KW-0812">Transmembrane</keyword>
<evidence type="ECO:0000313" key="10">
    <source>
        <dbReference type="Proteomes" id="UP000028824"/>
    </source>
</evidence>
<dbReference type="SUPFAM" id="SSF103473">
    <property type="entry name" value="MFS general substrate transporter"/>
    <property type="match status" value="1"/>
</dbReference>
<keyword evidence="5 7" id="KW-1133">Transmembrane helix</keyword>
<evidence type="ECO:0000256" key="3">
    <source>
        <dbReference type="ARBA" id="ARBA00022475"/>
    </source>
</evidence>
<dbReference type="RefSeq" id="WP_036637064.1">
    <property type="nucleotide sequence ID" value="NZ_JFZB01000012.1"/>
</dbReference>
<keyword evidence="6 7" id="KW-0472">Membrane</keyword>
<feature type="transmembrane region" description="Helical" evidence="7">
    <location>
        <begin position="376"/>
        <end position="396"/>
    </location>
</feature>
<comment type="caution">
    <text evidence="9">The sequence shown here is derived from an EMBL/GenBank/DDBJ whole genome shotgun (WGS) entry which is preliminary data.</text>
</comment>
<dbReference type="STRING" id="1105367.CG50_00925"/>
<feature type="transmembrane region" description="Helical" evidence="7">
    <location>
        <begin position="79"/>
        <end position="101"/>
    </location>
</feature>
<keyword evidence="10" id="KW-1185">Reference proteome</keyword>
<feature type="transmembrane region" description="Helical" evidence="7">
    <location>
        <begin position="107"/>
        <end position="127"/>
    </location>
</feature>
<evidence type="ECO:0000256" key="6">
    <source>
        <dbReference type="ARBA" id="ARBA00023136"/>
    </source>
</evidence>
<dbReference type="GO" id="GO:0022857">
    <property type="term" value="F:transmembrane transporter activity"/>
    <property type="evidence" value="ECO:0007669"/>
    <property type="project" value="InterPro"/>
</dbReference>
<evidence type="ECO:0000256" key="2">
    <source>
        <dbReference type="ARBA" id="ARBA00022448"/>
    </source>
</evidence>
<feature type="domain" description="Major facilitator superfamily (MFS) profile" evidence="8">
    <location>
        <begin position="14"/>
        <end position="401"/>
    </location>
</feature>
<dbReference type="PANTHER" id="PTHR23513:SF11">
    <property type="entry name" value="STAPHYLOFERRIN A TRANSPORTER"/>
    <property type="match status" value="1"/>
</dbReference>
<dbReference type="InterPro" id="IPR010290">
    <property type="entry name" value="TM_effector"/>
</dbReference>
<evidence type="ECO:0000256" key="1">
    <source>
        <dbReference type="ARBA" id="ARBA00004651"/>
    </source>
</evidence>
<evidence type="ECO:0000256" key="4">
    <source>
        <dbReference type="ARBA" id="ARBA00022692"/>
    </source>
</evidence>
<dbReference type="Proteomes" id="UP000028824">
    <property type="component" value="Unassembled WGS sequence"/>
</dbReference>
<dbReference type="CDD" id="cd06173">
    <property type="entry name" value="MFS_MefA_like"/>
    <property type="match status" value="1"/>
</dbReference>
<feature type="transmembrane region" description="Helical" evidence="7">
    <location>
        <begin position="21"/>
        <end position="40"/>
    </location>
</feature>
<feature type="transmembrane region" description="Helical" evidence="7">
    <location>
        <begin position="288"/>
        <end position="304"/>
    </location>
</feature>
<dbReference type="eggNOG" id="COG0477">
    <property type="taxonomic scope" value="Bacteria"/>
</dbReference>
<evidence type="ECO:0000256" key="5">
    <source>
        <dbReference type="ARBA" id="ARBA00022989"/>
    </source>
</evidence>
<dbReference type="PANTHER" id="PTHR23513">
    <property type="entry name" value="INTEGRAL MEMBRANE EFFLUX PROTEIN-RELATED"/>
    <property type="match status" value="1"/>
</dbReference>
<dbReference type="Gene3D" id="1.20.1250.20">
    <property type="entry name" value="MFS general substrate transporter like domains"/>
    <property type="match status" value="1"/>
</dbReference>
<dbReference type="PROSITE" id="PS50850">
    <property type="entry name" value="MFS"/>
    <property type="match status" value="1"/>
</dbReference>
<dbReference type="GO" id="GO:0005886">
    <property type="term" value="C:plasma membrane"/>
    <property type="evidence" value="ECO:0007669"/>
    <property type="project" value="UniProtKB-SubCell"/>
</dbReference>
<reference evidence="9 10" key="1">
    <citation type="submission" date="2014-03" db="EMBL/GenBank/DDBJ databases">
        <title>Genome of Paenirhodobacter enshiensis DW2-9.</title>
        <authorList>
            <person name="Wang D."/>
            <person name="Wang G."/>
        </authorList>
    </citation>
    <scope>NUCLEOTIDE SEQUENCE [LARGE SCALE GENOMIC DNA]</scope>
    <source>
        <strain evidence="9 10">DW2-9</strain>
    </source>
</reference>
<evidence type="ECO:0000259" key="8">
    <source>
        <dbReference type="PROSITE" id="PS50850"/>
    </source>
</evidence>
<feature type="transmembrane region" description="Helical" evidence="7">
    <location>
        <begin position="160"/>
        <end position="186"/>
    </location>
</feature>
<accession>A0A086XXW1</accession>
<protein>
    <recommendedName>
        <fullName evidence="8">Major facilitator superfamily (MFS) profile domain-containing protein</fullName>
    </recommendedName>
</protein>
<feature type="transmembrane region" description="Helical" evidence="7">
    <location>
        <begin position="254"/>
        <end position="276"/>
    </location>
</feature>
<dbReference type="InterPro" id="IPR020846">
    <property type="entry name" value="MFS_dom"/>
</dbReference>
<proteinExistence type="predicted"/>
<name>A0A086XXW1_9RHOB</name>
<feature type="transmembrane region" description="Helical" evidence="7">
    <location>
        <begin position="52"/>
        <end position="72"/>
    </location>
</feature>
<dbReference type="InterPro" id="IPR036259">
    <property type="entry name" value="MFS_trans_sf"/>
</dbReference>
<organism evidence="9 10">
    <name type="scientific">Paenirhodobacter enshiensis</name>
    <dbReference type="NCBI Taxonomy" id="1105367"/>
    <lineage>
        <taxon>Bacteria</taxon>
        <taxon>Pseudomonadati</taxon>
        <taxon>Pseudomonadota</taxon>
        <taxon>Alphaproteobacteria</taxon>
        <taxon>Rhodobacterales</taxon>
        <taxon>Rhodobacter group</taxon>
        <taxon>Paenirhodobacter</taxon>
    </lineage>
</organism>
<evidence type="ECO:0000256" key="7">
    <source>
        <dbReference type="SAM" id="Phobius"/>
    </source>
</evidence>
<dbReference type="AlphaFoldDB" id="A0A086XXW1"/>
<gene>
    <name evidence="9" type="ORF">CG50_00925</name>
</gene>
<feature type="transmembrane region" description="Helical" evidence="7">
    <location>
        <begin position="310"/>
        <end position="335"/>
    </location>
</feature>
<dbReference type="Pfam" id="PF05977">
    <property type="entry name" value="MFS_3"/>
    <property type="match status" value="1"/>
</dbReference>